<evidence type="ECO:0000313" key="3">
    <source>
        <dbReference type="EMBL" id="EWZ33803.1"/>
    </source>
</evidence>
<dbReference type="EMBL" id="JH717905">
    <property type="protein sequence ID" value="EWZ33803.1"/>
    <property type="molecule type" value="Genomic_DNA"/>
</dbReference>
<sequence>MAEVIGLVSSFLTLAAFPSKSARKLHNTVKSFRSRPEQVRELSKELEGLCSALQELTETKSSSVKDVDYLALQMPLERCGTTCEEFEQSILKWHSRLGYSRKSLRDWARLKCMGKGIDSFRQQFLEYRCTFSIVVTNINLVDGRLDSLLGSTIPKGDSEVIESNYAQGEWRSTQRCLRICAQLSQHIRQLELARIPGSQSAPYLRDAKSEAEKVFHKSLQKSMDSLESAATALREHMRDLLDRLATNSKMPVSSDEIEDLTDLWKEWETVRQCLDICSKANDNLEEKIFIVKNHATGNDEFQLLASIDGETTCGKGVGFSWRARQLEGRASDRTFQQATAALARRTNSFLRGVAELEEATKSCGSHTQAV</sequence>
<feature type="domain" description="Azaphilone pigments biosynthesis cluster protein L N-terminal" evidence="2">
    <location>
        <begin position="2"/>
        <end position="140"/>
    </location>
</feature>
<dbReference type="Proteomes" id="UP000030766">
    <property type="component" value="Unassembled WGS sequence"/>
</dbReference>
<proteinExistence type="predicted"/>
<reference evidence="3" key="2">
    <citation type="submission" date="2012-06" db="EMBL/GenBank/DDBJ databases">
        <title>Annotation of the Genome Sequence of Fusarium oxysporum Fo47.</title>
        <authorList>
            <consortium name="The Broad Institute Genomics Platform"/>
            <person name="Ma L.-J."/>
            <person name="Corby-Kistler H."/>
            <person name="Broz K."/>
            <person name="Gale L.R."/>
            <person name="Jonkers W."/>
            <person name="O'Donnell K."/>
            <person name="Ploetz R."/>
            <person name="Steinberg C."/>
            <person name="Schwartz D.C."/>
            <person name="VanEtten H."/>
            <person name="Zhou S."/>
            <person name="Young S.K."/>
            <person name="Zeng Q."/>
            <person name="Gargeya S."/>
            <person name="Fitzgerald M."/>
            <person name="Abouelleil A."/>
            <person name="Alvarado L."/>
            <person name="Chapman S.B."/>
            <person name="Gainer-Dewar J."/>
            <person name="Goldberg J."/>
            <person name="Griggs A."/>
            <person name="Gujja S."/>
            <person name="Hansen M."/>
            <person name="Howarth C."/>
            <person name="Imamovic A."/>
            <person name="Ireland A."/>
            <person name="Larimer J."/>
            <person name="McCowan C."/>
            <person name="Murphy C."/>
            <person name="Pearson M."/>
            <person name="Poon T.W."/>
            <person name="Priest M."/>
            <person name="Roberts A."/>
            <person name="Saif S."/>
            <person name="Shea T."/>
            <person name="Sykes S."/>
            <person name="Wortman J."/>
            <person name="Nusbaum C."/>
            <person name="Birren B."/>
        </authorList>
    </citation>
    <scope>NUCLEOTIDE SEQUENCE</scope>
    <source>
        <strain evidence="3">Fo47</strain>
    </source>
</reference>
<reference evidence="3" key="1">
    <citation type="submission" date="2011-06" db="EMBL/GenBank/DDBJ databases">
        <title>The Genome Sequence of Fusarium oxysporum Fo47.</title>
        <authorList>
            <consortium name="The Broad Institute Genome Sequencing Platform"/>
            <person name="Ma L.-J."/>
            <person name="Gale L.R."/>
            <person name="Schwartz D.C."/>
            <person name="Zhou S."/>
            <person name="Corby-Kistler H."/>
            <person name="Young S.K."/>
            <person name="Zeng Q."/>
            <person name="Gargeya S."/>
            <person name="Fitzgerald M."/>
            <person name="Haas B."/>
            <person name="Abouelleil A."/>
            <person name="Alvarado L."/>
            <person name="Arachchi H.M."/>
            <person name="Berlin A."/>
            <person name="Brown A."/>
            <person name="Chapman S.B."/>
            <person name="Chen Z."/>
            <person name="Dunbar C."/>
            <person name="Freedman E."/>
            <person name="Gearin G."/>
            <person name="Gellesch M."/>
            <person name="Goldberg J."/>
            <person name="Griggs A."/>
            <person name="Gujja S."/>
            <person name="Heiman D."/>
            <person name="Howarth C."/>
            <person name="Larson L."/>
            <person name="Lui A."/>
            <person name="MacDonald P.J.P."/>
            <person name="Mehta T."/>
            <person name="Montmayeur A."/>
            <person name="Murphy C."/>
            <person name="Neiman D."/>
            <person name="Pearson M."/>
            <person name="Priest M."/>
            <person name="Roberts A."/>
            <person name="Saif S."/>
            <person name="Shea T."/>
            <person name="Shenoy N."/>
            <person name="Sisk P."/>
            <person name="Stolte C."/>
            <person name="Sykes S."/>
            <person name="Wortman J."/>
            <person name="Nusbaum C."/>
            <person name="Birren B."/>
        </authorList>
    </citation>
    <scope>NUCLEOTIDE SEQUENCE [LARGE SCALE GENOMIC DNA]</scope>
    <source>
        <strain evidence="3">Fo47</strain>
    </source>
</reference>
<organism evidence="3">
    <name type="scientific">Fusarium oxysporum Fo47</name>
    <dbReference type="NCBI Taxonomy" id="660027"/>
    <lineage>
        <taxon>Eukaryota</taxon>
        <taxon>Fungi</taxon>
        <taxon>Dikarya</taxon>
        <taxon>Ascomycota</taxon>
        <taxon>Pezizomycotina</taxon>
        <taxon>Sordariomycetes</taxon>
        <taxon>Hypocreomycetidae</taxon>
        <taxon>Hypocreales</taxon>
        <taxon>Nectriaceae</taxon>
        <taxon>Fusarium</taxon>
        <taxon>Fusarium oxysporum species complex</taxon>
    </lineage>
</organism>
<dbReference type="InterPro" id="IPR031348">
    <property type="entry name" value="PigL_N"/>
</dbReference>
<dbReference type="AlphaFoldDB" id="W9JX86"/>
<evidence type="ECO:0000256" key="1">
    <source>
        <dbReference type="SAM" id="Coils"/>
    </source>
</evidence>
<evidence type="ECO:0000259" key="2">
    <source>
        <dbReference type="Pfam" id="PF17111"/>
    </source>
</evidence>
<keyword evidence="1" id="KW-0175">Coiled coil</keyword>
<name>W9JX86_FUSOX</name>
<feature type="coiled-coil region" evidence="1">
    <location>
        <begin position="216"/>
        <end position="243"/>
    </location>
</feature>
<dbReference type="HOGENOM" id="CLU_032923_0_0_1"/>
<dbReference type="VEuPathDB" id="FungiDB:FOZG_13497"/>
<accession>W9JX86</accession>
<dbReference type="Pfam" id="PF17111">
    <property type="entry name" value="PigL_N"/>
    <property type="match status" value="1"/>
</dbReference>
<protein>
    <recommendedName>
        <fullName evidence="2">Azaphilone pigments biosynthesis cluster protein L N-terminal domain-containing protein</fullName>
    </recommendedName>
</protein>
<gene>
    <name evidence="3" type="ORF">FOZG_13497</name>
</gene>